<comment type="caution">
    <text evidence="2">The sequence shown here is derived from an EMBL/GenBank/DDBJ whole genome shotgun (WGS) entry which is preliminary data.</text>
</comment>
<feature type="region of interest" description="Disordered" evidence="1">
    <location>
        <begin position="80"/>
        <end position="103"/>
    </location>
</feature>
<name>A0ABQ6ICL1_9MICO</name>
<proteinExistence type="predicted"/>
<evidence type="ECO:0000256" key="1">
    <source>
        <dbReference type="SAM" id="MobiDB-lite"/>
    </source>
</evidence>
<sequence>MTVTAITASAARGTSANRSIVVSASGASTAAMKTSVAPKRAAGATSAGRMASAAPSAAAAAATGIAMAAVVPVVRNATAAATAPRPRMVTRSGTVSAVDCDAR</sequence>
<accession>A0ABQ6ICL1</accession>
<evidence type="ECO:0000313" key="2">
    <source>
        <dbReference type="EMBL" id="GMA34828.1"/>
    </source>
</evidence>
<keyword evidence="3" id="KW-1185">Reference proteome</keyword>
<organism evidence="2 3">
    <name type="scientific">Demequina litorisediminis</name>
    <dbReference type="NCBI Taxonomy" id="1849022"/>
    <lineage>
        <taxon>Bacteria</taxon>
        <taxon>Bacillati</taxon>
        <taxon>Actinomycetota</taxon>
        <taxon>Actinomycetes</taxon>
        <taxon>Micrococcales</taxon>
        <taxon>Demequinaceae</taxon>
        <taxon>Demequina</taxon>
    </lineage>
</organism>
<reference evidence="3" key="1">
    <citation type="journal article" date="2019" name="Int. J. Syst. Evol. Microbiol.">
        <title>The Global Catalogue of Microorganisms (GCM) 10K type strain sequencing project: providing services to taxonomists for standard genome sequencing and annotation.</title>
        <authorList>
            <consortium name="The Broad Institute Genomics Platform"/>
            <consortium name="The Broad Institute Genome Sequencing Center for Infectious Disease"/>
            <person name="Wu L."/>
            <person name="Ma J."/>
        </authorList>
    </citation>
    <scope>NUCLEOTIDE SEQUENCE [LARGE SCALE GENOMIC DNA]</scope>
    <source>
        <strain evidence="3">NBRC 112299</strain>
    </source>
</reference>
<dbReference type="Proteomes" id="UP001157125">
    <property type="component" value="Unassembled WGS sequence"/>
</dbReference>
<feature type="compositionally biased region" description="Low complexity" evidence="1">
    <location>
        <begin position="80"/>
        <end position="91"/>
    </location>
</feature>
<evidence type="ECO:0000313" key="3">
    <source>
        <dbReference type="Proteomes" id="UP001157125"/>
    </source>
</evidence>
<gene>
    <name evidence="2" type="ORF">GCM10025876_10320</name>
</gene>
<protein>
    <submittedName>
        <fullName evidence="2">Uncharacterized protein</fullName>
    </submittedName>
</protein>
<dbReference type="EMBL" id="BSUN01000001">
    <property type="protein sequence ID" value="GMA34828.1"/>
    <property type="molecule type" value="Genomic_DNA"/>
</dbReference>